<dbReference type="InterPro" id="IPR037171">
    <property type="entry name" value="NagB/RpiA_transferase-like"/>
</dbReference>
<gene>
    <name evidence="1" type="ORF">HNR73_006558</name>
</gene>
<proteinExistence type="predicted"/>
<evidence type="ECO:0000313" key="1">
    <source>
        <dbReference type="EMBL" id="MBB6038672.1"/>
    </source>
</evidence>
<dbReference type="Proteomes" id="UP000548476">
    <property type="component" value="Unassembled WGS sequence"/>
</dbReference>
<dbReference type="Gene3D" id="3.40.1080.10">
    <property type="entry name" value="Glutaconate Coenzyme A-transferase"/>
    <property type="match status" value="1"/>
</dbReference>
<dbReference type="RefSeq" id="WP_184791449.1">
    <property type="nucleotide sequence ID" value="NZ_BONT01000069.1"/>
</dbReference>
<dbReference type="AlphaFoldDB" id="A0A841FYS2"/>
<dbReference type="EMBL" id="JACHGT010000017">
    <property type="protein sequence ID" value="MBB6038672.1"/>
    <property type="molecule type" value="Genomic_DNA"/>
</dbReference>
<dbReference type="Pfam" id="PF01144">
    <property type="entry name" value="CoA_trans"/>
    <property type="match status" value="1"/>
</dbReference>
<dbReference type="Gene3D" id="3.30.30.40">
    <property type="match status" value="1"/>
</dbReference>
<keyword evidence="2" id="KW-1185">Reference proteome</keyword>
<reference evidence="1 2" key="1">
    <citation type="submission" date="2020-08" db="EMBL/GenBank/DDBJ databases">
        <title>Genomic Encyclopedia of Type Strains, Phase IV (KMG-IV): sequencing the most valuable type-strain genomes for metagenomic binning, comparative biology and taxonomic classification.</title>
        <authorList>
            <person name="Goeker M."/>
        </authorList>
    </citation>
    <scope>NUCLEOTIDE SEQUENCE [LARGE SCALE GENOMIC DNA]</scope>
    <source>
        <strain evidence="1 2">YIM 65646</strain>
    </source>
</reference>
<comment type="caution">
    <text evidence="1">The sequence shown here is derived from an EMBL/GenBank/DDBJ whole genome shotgun (WGS) entry which is preliminary data.</text>
</comment>
<dbReference type="SUPFAM" id="SSF100950">
    <property type="entry name" value="NagB/RpiA/CoA transferase-like"/>
    <property type="match status" value="1"/>
</dbReference>
<evidence type="ECO:0000313" key="2">
    <source>
        <dbReference type="Proteomes" id="UP000548476"/>
    </source>
</evidence>
<keyword evidence="1" id="KW-0808">Transferase</keyword>
<dbReference type="GO" id="GO:0008410">
    <property type="term" value="F:CoA-transferase activity"/>
    <property type="evidence" value="ECO:0007669"/>
    <property type="project" value="InterPro"/>
</dbReference>
<protein>
    <submittedName>
        <fullName evidence="1">Acyl CoA:acetate/3-ketoacid CoA transferase alpha subunit</fullName>
    </submittedName>
</protein>
<organism evidence="1 2">
    <name type="scientific">Phytomonospora endophytica</name>
    <dbReference type="NCBI Taxonomy" id="714109"/>
    <lineage>
        <taxon>Bacteria</taxon>
        <taxon>Bacillati</taxon>
        <taxon>Actinomycetota</taxon>
        <taxon>Actinomycetes</taxon>
        <taxon>Micromonosporales</taxon>
        <taxon>Micromonosporaceae</taxon>
        <taxon>Phytomonospora</taxon>
    </lineage>
</organism>
<sequence length="162" mass="17350">MRIAEPGVRAPLSGRVPVAAGPDELVTTHLRPGTHLHFALTPSRPNALMHAVCRTFEGRGEFTVSIPAIYSSAHALALSGAVRKVITCFLGETDPSPRPCGLYRDLRQGHPFEAELWSLLSFQQRLMAGAQGLPYAVTRSLAGTDLVEGKEGDLWAVPDPGA</sequence>
<dbReference type="InterPro" id="IPR004165">
    <property type="entry name" value="CoA_trans_fam_I"/>
</dbReference>
<accession>A0A841FYS2</accession>
<name>A0A841FYS2_9ACTN</name>